<dbReference type="InterPro" id="IPR052221">
    <property type="entry name" value="SLC35F_Transporter"/>
</dbReference>
<evidence type="ECO:0000313" key="10">
    <source>
        <dbReference type="Proteomes" id="UP000192578"/>
    </source>
</evidence>
<feature type="transmembrane region" description="Helical" evidence="8">
    <location>
        <begin position="298"/>
        <end position="318"/>
    </location>
</feature>
<keyword evidence="6 8" id="KW-0472">Membrane</keyword>
<feature type="transmembrane region" description="Helical" evidence="8">
    <location>
        <begin position="203"/>
        <end position="221"/>
    </location>
</feature>
<keyword evidence="4 8" id="KW-0812">Transmembrane</keyword>
<comment type="subcellular location">
    <subcellularLocation>
        <location evidence="1">Membrane</location>
        <topology evidence="1">Multi-pass membrane protein</topology>
    </subcellularLocation>
</comment>
<evidence type="ECO:0000256" key="3">
    <source>
        <dbReference type="ARBA" id="ARBA00022448"/>
    </source>
</evidence>
<dbReference type="InterPro" id="IPR009262">
    <property type="entry name" value="SLC35_F1/F2/F6"/>
</dbReference>
<feature type="transmembrane region" description="Helical" evidence="8">
    <location>
        <begin position="83"/>
        <end position="103"/>
    </location>
</feature>
<keyword evidence="10" id="KW-1185">Reference proteome</keyword>
<comment type="function">
    <text evidence="7">Putative solute transporter.</text>
</comment>
<gene>
    <name evidence="9" type="ORF">BV898_09942</name>
</gene>
<organism evidence="9 10">
    <name type="scientific">Hypsibius exemplaris</name>
    <name type="common">Freshwater tardigrade</name>
    <dbReference type="NCBI Taxonomy" id="2072580"/>
    <lineage>
        <taxon>Eukaryota</taxon>
        <taxon>Metazoa</taxon>
        <taxon>Ecdysozoa</taxon>
        <taxon>Tardigrada</taxon>
        <taxon>Eutardigrada</taxon>
        <taxon>Parachela</taxon>
        <taxon>Hypsibioidea</taxon>
        <taxon>Hypsibiidae</taxon>
        <taxon>Hypsibius</taxon>
    </lineage>
</organism>
<feature type="transmembrane region" description="Helical" evidence="8">
    <location>
        <begin position="145"/>
        <end position="165"/>
    </location>
</feature>
<protein>
    <submittedName>
        <fullName evidence="9">Solute carrier family 35 member F1</fullName>
    </submittedName>
</protein>
<dbReference type="PANTHER" id="PTHR14233">
    <property type="entry name" value="DUF914-RELATED"/>
    <property type="match status" value="1"/>
</dbReference>
<feature type="transmembrane region" description="Helical" evidence="8">
    <location>
        <begin position="115"/>
        <end position="133"/>
    </location>
</feature>
<reference evidence="10" key="1">
    <citation type="submission" date="2017-01" db="EMBL/GenBank/DDBJ databases">
        <title>Comparative genomics of anhydrobiosis in the tardigrade Hypsibius dujardini.</title>
        <authorList>
            <person name="Yoshida Y."/>
            <person name="Koutsovoulos G."/>
            <person name="Laetsch D."/>
            <person name="Stevens L."/>
            <person name="Kumar S."/>
            <person name="Horikawa D."/>
            <person name="Ishino K."/>
            <person name="Komine S."/>
            <person name="Tomita M."/>
            <person name="Blaxter M."/>
            <person name="Arakawa K."/>
        </authorList>
    </citation>
    <scope>NUCLEOTIDE SEQUENCE [LARGE SCALE GENOMIC DNA]</scope>
    <source>
        <strain evidence="10">Z151</strain>
    </source>
</reference>
<sequence>MEREAGDPEGALAVRIHSEPEVSAEEPSLAAKICLISKKLRSKTLWISFLLGQLCSALLCGTAVTSTYLTTVKGVNCPTAQSFLNYVLLGVVYATSFGCYSDKNYGFSVAFKQRWWKYLILGVIDVEANYLMVKAYAYTSLTSVQLLDCVTIPVVLLLSCAVLHYRFRILHYVGVAMCVAGAVTMVFGDVYTKKSDEETRNALMGDFMVFGGAVLYGFSNVAEEFIVKSYSRLEFLSMLGLFGSLINGIQLVALERHELNNIDWTDWEISACLILFAVFLFGLYSLVPFLMRRAGASIFNLSILSADFYALVIGMTLFNYQFHYFYFIGFILVVAGLITYSVQAPRTKYENAPNAAVAQAEAAARELPDTAPDNVVLTRYALEVYDSDD</sequence>
<dbReference type="Pfam" id="PF06027">
    <property type="entry name" value="SLC35F"/>
    <property type="match status" value="1"/>
</dbReference>
<dbReference type="AlphaFoldDB" id="A0A1W0WKV6"/>
<evidence type="ECO:0000256" key="1">
    <source>
        <dbReference type="ARBA" id="ARBA00004141"/>
    </source>
</evidence>
<dbReference type="GO" id="GO:0016020">
    <property type="term" value="C:membrane"/>
    <property type="evidence" value="ECO:0007669"/>
    <property type="project" value="UniProtKB-SubCell"/>
</dbReference>
<feature type="transmembrane region" description="Helical" evidence="8">
    <location>
        <begin position="45"/>
        <end position="71"/>
    </location>
</feature>
<evidence type="ECO:0000256" key="7">
    <source>
        <dbReference type="ARBA" id="ARBA00037727"/>
    </source>
</evidence>
<dbReference type="EMBL" id="MTYJ01000081">
    <property type="protein sequence ID" value="OQV15845.1"/>
    <property type="molecule type" value="Genomic_DNA"/>
</dbReference>
<dbReference type="PANTHER" id="PTHR14233:SF4">
    <property type="entry name" value="SOLUTE CARRIER FAMILY 35 MEMBER F2"/>
    <property type="match status" value="1"/>
</dbReference>
<name>A0A1W0WKV6_HYPEX</name>
<feature type="transmembrane region" description="Helical" evidence="8">
    <location>
        <begin position="233"/>
        <end position="253"/>
    </location>
</feature>
<keyword evidence="5 8" id="KW-1133">Transmembrane helix</keyword>
<dbReference type="SUPFAM" id="SSF103481">
    <property type="entry name" value="Multidrug resistance efflux transporter EmrE"/>
    <property type="match status" value="1"/>
</dbReference>
<dbReference type="OrthoDB" id="429955at2759"/>
<proteinExistence type="inferred from homology"/>
<feature type="transmembrane region" description="Helical" evidence="8">
    <location>
        <begin position="172"/>
        <end position="191"/>
    </location>
</feature>
<evidence type="ECO:0000256" key="6">
    <source>
        <dbReference type="ARBA" id="ARBA00023136"/>
    </source>
</evidence>
<evidence type="ECO:0000256" key="8">
    <source>
        <dbReference type="SAM" id="Phobius"/>
    </source>
</evidence>
<dbReference type="InterPro" id="IPR037185">
    <property type="entry name" value="EmrE-like"/>
</dbReference>
<feature type="transmembrane region" description="Helical" evidence="8">
    <location>
        <begin position="273"/>
        <end position="291"/>
    </location>
</feature>
<comment type="caution">
    <text evidence="9">The sequence shown here is derived from an EMBL/GenBank/DDBJ whole genome shotgun (WGS) entry which is preliminary data.</text>
</comment>
<accession>A0A1W0WKV6</accession>
<evidence type="ECO:0000256" key="5">
    <source>
        <dbReference type="ARBA" id="ARBA00022989"/>
    </source>
</evidence>
<feature type="transmembrane region" description="Helical" evidence="8">
    <location>
        <begin position="324"/>
        <end position="342"/>
    </location>
</feature>
<evidence type="ECO:0000256" key="4">
    <source>
        <dbReference type="ARBA" id="ARBA00022692"/>
    </source>
</evidence>
<comment type="similarity">
    <text evidence="2">Belongs to the SLC35F solute transporter family.</text>
</comment>
<keyword evidence="3" id="KW-0813">Transport</keyword>
<evidence type="ECO:0000313" key="9">
    <source>
        <dbReference type="EMBL" id="OQV15845.1"/>
    </source>
</evidence>
<evidence type="ECO:0000256" key="2">
    <source>
        <dbReference type="ARBA" id="ARBA00007863"/>
    </source>
</evidence>
<dbReference type="GO" id="GO:0022857">
    <property type="term" value="F:transmembrane transporter activity"/>
    <property type="evidence" value="ECO:0007669"/>
    <property type="project" value="InterPro"/>
</dbReference>
<dbReference type="Proteomes" id="UP000192578">
    <property type="component" value="Unassembled WGS sequence"/>
</dbReference>